<feature type="region of interest" description="Disordered" evidence="1">
    <location>
        <begin position="337"/>
        <end position="363"/>
    </location>
</feature>
<evidence type="ECO:0000313" key="3">
    <source>
        <dbReference type="Proteomes" id="UP001177003"/>
    </source>
</evidence>
<dbReference type="PANTHER" id="PTHR33737:SF19">
    <property type="entry name" value="BNAA10G12980D PROTEIN"/>
    <property type="match status" value="1"/>
</dbReference>
<reference evidence="2" key="1">
    <citation type="submission" date="2023-04" db="EMBL/GenBank/DDBJ databases">
        <authorList>
            <person name="Vijverberg K."/>
            <person name="Xiong W."/>
            <person name="Schranz E."/>
        </authorList>
    </citation>
    <scope>NUCLEOTIDE SEQUENCE</scope>
</reference>
<dbReference type="EMBL" id="OX465078">
    <property type="protein sequence ID" value="CAI9270865.1"/>
    <property type="molecule type" value="Genomic_DNA"/>
</dbReference>
<feature type="compositionally biased region" description="Polar residues" evidence="1">
    <location>
        <begin position="205"/>
        <end position="220"/>
    </location>
</feature>
<feature type="region of interest" description="Disordered" evidence="1">
    <location>
        <begin position="1"/>
        <end position="84"/>
    </location>
</feature>
<feature type="compositionally biased region" description="Low complexity" evidence="1">
    <location>
        <begin position="63"/>
        <end position="78"/>
    </location>
</feature>
<protein>
    <submittedName>
        <fullName evidence="2">Uncharacterized protein</fullName>
    </submittedName>
</protein>
<dbReference type="Proteomes" id="UP001177003">
    <property type="component" value="Chromosome 2"/>
</dbReference>
<feature type="region of interest" description="Disordered" evidence="1">
    <location>
        <begin position="279"/>
        <end position="313"/>
    </location>
</feature>
<feature type="compositionally biased region" description="Basic and acidic residues" evidence="1">
    <location>
        <begin position="279"/>
        <end position="292"/>
    </location>
</feature>
<accession>A0AA35VQG6</accession>
<dbReference type="AlphaFoldDB" id="A0AA35VQG6"/>
<feature type="region of interest" description="Disordered" evidence="1">
    <location>
        <begin position="201"/>
        <end position="247"/>
    </location>
</feature>
<proteinExistence type="predicted"/>
<feature type="compositionally biased region" description="Basic and acidic residues" evidence="1">
    <location>
        <begin position="50"/>
        <end position="59"/>
    </location>
</feature>
<evidence type="ECO:0000313" key="2">
    <source>
        <dbReference type="EMBL" id="CAI9270865.1"/>
    </source>
</evidence>
<dbReference type="GO" id="GO:0008017">
    <property type="term" value="F:microtubule binding"/>
    <property type="evidence" value="ECO:0007669"/>
    <property type="project" value="InterPro"/>
</dbReference>
<dbReference type="PANTHER" id="PTHR33737">
    <property type="entry name" value="OS05G0121800 PROTEIN"/>
    <property type="match status" value="1"/>
</dbReference>
<feature type="compositionally biased region" description="Low complexity" evidence="1">
    <location>
        <begin position="294"/>
        <end position="311"/>
    </location>
</feature>
<feature type="compositionally biased region" description="Polar residues" evidence="1">
    <location>
        <begin position="348"/>
        <end position="359"/>
    </location>
</feature>
<dbReference type="InterPro" id="IPR045882">
    <property type="entry name" value="GPT1/2"/>
</dbReference>
<feature type="region of interest" description="Disordered" evidence="1">
    <location>
        <begin position="646"/>
        <end position="680"/>
    </location>
</feature>
<sequence length="828" mass="92092">MESDLPLMELTEEDDSLIEPFPDPKQTPSKSSFNYFNCSPLALPPSRTKSLKDGVHTEKPTTSSSESSNNKENINSNNLEMPKLGMGPIQMKRRKKGAECNLRKSLAWDRAFFTDEGILDPRELNMITGINAYTCGRGLPTISEEGNSSFSSGSRYRNEPNDMEASKEALLKELHNKSHTSKGNRVGNHDSLPHHKITHKVLLTDHSNSNRTRPNSNILRTTKKDSKLPKLPMSKLGSCSSTKGSITTTSQLRHNLIPKPPVNSQKNVGLKSSLKDFKAKTGLDNPHSKELAQKTVKSTHSSSKATSSTKSQFVHVDKAHSGLEMVPDRLHSCEIHDESTPLPAKTLPQYTPTTSVKNNSLPSGLRLPSPSLRFFDQTTATPKTQNGQCSVLNSHTTPCGSPSSNYMVNKGVLNSNVYQDIVRKMQYECISASDVESHKVIEQEKRILEHKGKMGIEKIALKGNEENREGKNANIQLSENDERVPFVLETKDDHISTSVSTSEQSIQHQEQKLLTMVEVGPCEIATKINDHLLVEQSGSTYSSTYPQSLDIIPIEDEFKNNNENQRHQEMGIIIESMLTTTHSVEAEVSKISFGEEFEAKVKVLQETKSPTMLKKRSYNIKWQDNSSIKHPINAIEACDEDLVQTSKREQSDTKKSNSCKFHEGHSGNFVRPEESSGLHTTEVNDHISQDKNANPKENNKEATVLMKKSNNIKKQDKSLVIHQEDLAQTLKREQSDTKKSNACKVIPWSPRGGNWKKEDDVGATTSCISALLNTEGHSGNFVMPAESSSLQEGPFEIASEVNDHISLEKNVIPNVVQEENNKEATVLM</sequence>
<feature type="compositionally biased region" description="Polar residues" evidence="1">
    <location>
        <begin position="26"/>
        <end position="37"/>
    </location>
</feature>
<feature type="compositionally biased region" description="Polar residues" evidence="1">
    <location>
        <begin position="237"/>
        <end position="247"/>
    </location>
</feature>
<gene>
    <name evidence="2" type="ORF">LSALG_LOCUS11156</name>
</gene>
<organism evidence="2 3">
    <name type="scientific">Lactuca saligna</name>
    <name type="common">Willowleaf lettuce</name>
    <dbReference type="NCBI Taxonomy" id="75948"/>
    <lineage>
        <taxon>Eukaryota</taxon>
        <taxon>Viridiplantae</taxon>
        <taxon>Streptophyta</taxon>
        <taxon>Embryophyta</taxon>
        <taxon>Tracheophyta</taxon>
        <taxon>Spermatophyta</taxon>
        <taxon>Magnoliopsida</taxon>
        <taxon>eudicotyledons</taxon>
        <taxon>Gunneridae</taxon>
        <taxon>Pentapetalae</taxon>
        <taxon>asterids</taxon>
        <taxon>campanulids</taxon>
        <taxon>Asterales</taxon>
        <taxon>Asteraceae</taxon>
        <taxon>Cichorioideae</taxon>
        <taxon>Cichorieae</taxon>
        <taxon>Lactucinae</taxon>
        <taxon>Lactuca</taxon>
    </lineage>
</organism>
<keyword evidence="3" id="KW-1185">Reference proteome</keyword>
<name>A0AA35VQG6_LACSI</name>
<evidence type="ECO:0000256" key="1">
    <source>
        <dbReference type="SAM" id="MobiDB-lite"/>
    </source>
</evidence>